<evidence type="ECO:0000259" key="6">
    <source>
        <dbReference type="Pfam" id="PF03275"/>
    </source>
</evidence>
<comment type="similarity">
    <text evidence="2">Belongs to the UDP-galactopyranose/dTDP-fucopyranose mutase family.</text>
</comment>
<dbReference type="STRING" id="1367849.GCA_000518585_00857"/>
<dbReference type="AlphaFoldDB" id="A0A4D7DTY5"/>
<dbReference type="GO" id="GO:0005829">
    <property type="term" value="C:cytosol"/>
    <property type="evidence" value="ECO:0007669"/>
    <property type="project" value="TreeGrafter"/>
</dbReference>
<dbReference type="GO" id="GO:0050660">
    <property type="term" value="F:flavin adenine dinucleotide binding"/>
    <property type="evidence" value="ECO:0007669"/>
    <property type="project" value="TreeGrafter"/>
</dbReference>
<proteinExistence type="inferred from homology"/>
<dbReference type="Pfam" id="PF13450">
    <property type="entry name" value="NAD_binding_8"/>
    <property type="match status" value="1"/>
</dbReference>
<evidence type="ECO:0000256" key="5">
    <source>
        <dbReference type="ARBA" id="ARBA00023235"/>
    </source>
</evidence>
<dbReference type="InterPro" id="IPR015899">
    <property type="entry name" value="UDP-GalPyranose_mutase_C"/>
</dbReference>
<comment type="cofactor">
    <cofactor evidence="1">
        <name>FAD</name>
        <dbReference type="ChEBI" id="CHEBI:57692"/>
    </cofactor>
</comment>
<dbReference type="SUPFAM" id="SSF51971">
    <property type="entry name" value="Nucleotide-binding domain"/>
    <property type="match status" value="1"/>
</dbReference>
<protein>
    <submittedName>
        <fullName evidence="7">UDP-galactopyranose mutase</fullName>
        <ecNumber evidence="7">5.4.99.9</ecNumber>
    </submittedName>
</protein>
<evidence type="ECO:0000256" key="2">
    <source>
        <dbReference type="ARBA" id="ARBA00009321"/>
    </source>
</evidence>
<evidence type="ECO:0000313" key="9">
    <source>
        <dbReference type="Proteomes" id="UP000298545"/>
    </source>
</evidence>
<dbReference type="OrthoDB" id="9769600at2"/>
<keyword evidence="5 7" id="KW-0413">Isomerase</keyword>
<dbReference type="Gene3D" id="3.40.50.720">
    <property type="entry name" value="NAD(P)-binding Rossmann-like Domain"/>
    <property type="match status" value="3"/>
</dbReference>
<reference evidence="7 9" key="1">
    <citation type="submission" date="2019-04" db="EMBL/GenBank/DDBJ databases">
        <title>Complete genome sequence of Agrobacterium larrymoorei CFBP5473.</title>
        <authorList>
            <person name="Haryono M."/>
            <person name="Chou L."/>
            <person name="Lin Y.-C."/>
            <person name="Lai E.-M."/>
            <person name="Kuo C.-H."/>
        </authorList>
    </citation>
    <scope>NUCLEOTIDE SEQUENCE [LARGE SCALE GENOMIC DNA]</scope>
    <source>
        <strain evidence="7 9">CFBP5473</strain>
    </source>
</reference>
<keyword evidence="10" id="KW-1185">Reference proteome</keyword>
<reference evidence="8 10" key="2">
    <citation type="submission" date="2021-03" db="EMBL/GenBank/DDBJ databases">
        <title>Rapid diversification of plasmids in a genus of pathogenic and nitrogen fixing bacteria.</title>
        <authorList>
            <person name="Weisberg A.J."/>
            <person name="Miller M."/>
            <person name="Ream W."/>
            <person name="Grunwald N.J."/>
            <person name="Chang J.H."/>
        </authorList>
    </citation>
    <scope>NUCLEOTIDE SEQUENCE [LARGE SCALE GENOMIC DNA]</scope>
    <source>
        <strain evidence="8 10">AF3.44</strain>
    </source>
</reference>
<evidence type="ECO:0000313" key="8">
    <source>
        <dbReference type="EMBL" id="QYA08351.1"/>
    </source>
</evidence>
<feature type="domain" description="UDP-galactopyranose mutase C-terminal" evidence="6">
    <location>
        <begin position="151"/>
        <end position="350"/>
    </location>
</feature>
<dbReference type="EC" id="5.4.99.9" evidence="7"/>
<name>A0A4D7DTY5_9HYPH</name>
<evidence type="ECO:0000256" key="4">
    <source>
        <dbReference type="ARBA" id="ARBA00022827"/>
    </source>
</evidence>
<gene>
    <name evidence="7" type="primary">glf</name>
    <name evidence="7" type="ORF">CFBP5473_13180</name>
    <name evidence="8" type="ORF">J5285_06560</name>
</gene>
<evidence type="ECO:0000313" key="10">
    <source>
        <dbReference type="Proteomes" id="UP000826513"/>
    </source>
</evidence>
<dbReference type="PANTHER" id="PTHR21197">
    <property type="entry name" value="UDP-GALACTOPYRANOSE MUTASE"/>
    <property type="match status" value="1"/>
</dbReference>
<dbReference type="KEGG" id="alf:CFBP5473_13180"/>
<dbReference type="PANTHER" id="PTHR21197:SF0">
    <property type="entry name" value="UDP-GALACTOPYRANOSE MUTASE"/>
    <property type="match status" value="1"/>
</dbReference>
<dbReference type="Pfam" id="PF03275">
    <property type="entry name" value="GLF"/>
    <property type="match status" value="1"/>
</dbReference>
<dbReference type="InterPro" id="IPR004379">
    <property type="entry name" value="UDP-GALP_mutase"/>
</dbReference>
<dbReference type="NCBIfam" id="TIGR00031">
    <property type="entry name" value="UDP-GALP_mutase"/>
    <property type="match status" value="1"/>
</dbReference>
<dbReference type="EMBL" id="CP072167">
    <property type="protein sequence ID" value="QYA08351.1"/>
    <property type="molecule type" value="Genomic_DNA"/>
</dbReference>
<dbReference type="EMBL" id="CP039691">
    <property type="protein sequence ID" value="QCI98764.1"/>
    <property type="molecule type" value="Genomic_DNA"/>
</dbReference>
<keyword evidence="4" id="KW-0274">FAD</keyword>
<dbReference type="GO" id="GO:0008767">
    <property type="term" value="F:UDP-galactopyranose mutase activity"/>
    <property type="evidence" value="ECO:0007669"/>
    <property type="project" value="UniProtKB-EC"/>
</dbReference>
<evidence type="ECO:0000313" key="7">
    <source>
        <dbReference type="EMBL" id="QCI98764.1"/>
    </source>
</evidence>
<evidence type="ECO:0000256" key="3">
    <source>
        <dbReference type="ARBA" id="ARBA00022630"/>
    </source>
</evidence>
<dbReference type="RefSeq" id="WP_027673742.1">
    <property type="nucleotide sequence ID" value="NZ_CP039691.1"/>
</dbReference>
<keyword evidence="3" id="KW-0285">Flavoprotein</keyword>
<organism evidence="7 9">
    <name type="scientific">Agrobacterium larrymoorei</name>
    <dbReference type="NCBI Taxonomy" id="160699"/>
    <lineage>
        <taxon>Bacteria</taxon>
        <taxon>Pseudomonadati</taxon>
        <taxon>Pseudomonadota</taxon>
        <taxon>Alphaproteobacteria</taxon>
        <taxon>Hyphomicrobiales</taxon>
        <taxon>Rhizobiaceae</taxon>
        <taxon>Rhizobium/Agrobacterium group</taxon>
        <taxon>Agrobacterium</taxon>
    </lineage>
</organism>
<accession>A0A4D7DTY5</accession>
<dbReference type="Proteomes" id="UP000826513">
    <property type="component" value="Chromosome 1"/>
</dbReference>
<dbReference type="SUPFAM" id="SSF54373">
    <property type="entry name" value="FAD-linked reductases, C-terminal domain"/>
    <property type="match status" value="1"/>
</dbReference>
<evidence type="ECO:0000256" key="1">
    <source>
        <dbReference type="ARBA" id="ARBA00001974"/>
    </source>
</evidence>
<dbReference type="Proteomes" id="UP000298545">
    <property type="component" value="Chromosome circular"/>
</dbReference>
<sequence>MSQQKKIAIVGAGLSGAVIGRELAQAGHQVEIFDKRSHIAGNCHTERDSETGVMVHVYGPHIFHTDDAEVWDYVNRFQTFMPYKNRVKTTSRDQVFSLPVNLHTINQFFGKTFRPDEAKAFIEEQADKTITDPQTFEEQALRFVGRDLYEAFFQGYTQKQWGCSPTALPASILKRLPVRFNYDDDYFFHKFQGMPENGYTEMVERILDQPGIDVRLNSGFERADADDYDHTFYSGALDGYFQYVNGRLGYRTLDFERFTYDGDYQGCAVMNYGEVSIPFTRITEHKHFSPWEKHEASVCYREFSRECGPEDVPYYPIRLVEEKEQLAQYVELAKAEKAITFVGRLGTYRYLDMDVTIREALDTARLFLSLKDSDGSMPSFLNPPL</sequence>